<accession>A0AAP2CE82</accession>
<dbReference type="AlphaFoldDB" id="A0AAP2CE82"/>
<organism evidence="3 4">
    <name type="scientific">Litoribacter ruber</name>
    <dbReference type="NCBI Taxonomy" id="702568"/>
    <lineage>
        <taxon>Bacteria</taxon>
        <taxon>Pseudomonadati</taxon>
        <taxon>Bacteroidota</taxon>
        <taxon>Cytophagia</taxon>
        <taxon>Cytophagales</taxon>
        <taxon>Cyclobacteriaceae</taxon>
        <taxon>Litoribacter</taxon>
    </lineage>
</organism>
<dbReference type="PANTHER" id="PTHR22901:SF0">
    <property type="entry name" value="SIALATE O-ACETYLESTERASE"/>
    <property type="match status" value="1"/>
</dbReference>
<dbReference type="EMBL" id="JAHCMY010000001">
    <property type="protein sequence ID" value="MBS9522721.1"/>
    <property type="molecule type" value="Genomic_DNA"/>
</dbReference>
<dbReference type="InterPro" id="IPR036514">
    <property type="entry name" value="SGNH_hydro_sf"/>
</dbReference>
<dbReference type="Proteomes" id="UP001319104">
    <property type="component" value="Unassembled WGS sequence"/>
</dbReference>
<dbReference type="Gene3D" id="3.40.50.1110">
    <property type="entry name" value="SGNH hydrolase"/>
    <property type="match status" value="2"/>
</dbReference>
<gene>
    <name evidence="3" type="ORF">KI659_01720</name>
</gene>
<dbReference type="PANTHER" id="PTHR22901">
    <property type="entry name" value="SIALATE O-ACETYLESTERASE"/>
    <property type="match status" value="1"/>
</dbReference>
<dbReference type="GO" id="GO:0001681">
    <property type="term" value="F:sialate O-acetylesterase activity"/>
    <property type="evidence" value="ECO:0007669"/>
    <property type="project" value="InterPro"/>
</dbReference>
<evidence type="ECO:0000259" key="2">
    <source>
        <dbReference type="Pfam" id="PF03629"/>
    </source>
</evidence>
<comment type="caution">
    <text evidence="3">The sequence shown here is derived from an EMBL/GenBank/DDBJ whole genome shotgun (WGS) entry which is preliminary data.</text>
</comment>
<dbReference type="SUPFAM" id="SSF49785">
    <property type="entry name" value="Galactose-binding domain-like"/>
    <property type="match status" value="1"/>
</dbReference>
<keyword evidence="1" id="KW-0378">Hydrolase</keyword>
<evidence type="ECO:0000256" key="1">
    <source>
        <dbReference type="ARBA" id="ARBA00022801"/>
    </source>
</evidence>
<dbReference type="RefSeq" id="WP_213943611.1">
    <property type="nucleotide sequence ID" value="NZ_JAHCMY010000001.1"/>
</dbReference>
<name>A0AAP2CE82_9BACT</name>
<dbReference type="InterPro" id="IPR005181">
    <property type="entry name" value="SASA"/>
</dbReference>
<feature type="domain" description="Sialate O-acetylesterase" evidence="2">
    <location>
        <begin position="415"/>
        <end position="531"/>
    </location>
</feature>
<feature type="domain" description="Sialate O-acetylesterase" evidence="2">
    <location>
        <begin position="105"/>
        <end position="235"/>
    </location>
</feature>
<dbReference type="InterPro" id="IPR039329">
    <property type="entry name" value="SIAE"/>
</dbReference>
<sequence>MKIRLYLIVVALLSSALTSVRAELRLPKLISSNMVIQRDVENRIWGWSDAGSQMQVSLNGLIEKTTTNESGVWQVQLPPMPHGGPYDLEVLGIDEKIVLSNIYVGDVFFASGQSNMETTMARVEPMFPEEFENFKKSTIRYFNVPDAYDFDEVRDDLPGGEWIEITSENLRSVAAVPYFFAKKIHEQHDIPIGIINSSVGGSPIQSWLREEDLERFPEDLKEARHFKNDSAIRAVEEHDREQREKWISDLNSRDKGLSEDKEAWLNFDSEGWHLMEELDLFPQEDGRFGPGVYWFAKRIEIEGKDIEELTGKLLLGTIIDRDEVYINGHFIGSTGYRYPPRRYDVPAGVLHSGSNLILVRVISDKGKGGFVTNKPYSLKIGEQLIDLSTSWKFKVGAEMPPSPDETNIKLKPLGLYNAMVAPVHFFRISAVLWYQGESNVGKEDKYKLQFEALVNGWRKEWEMDELPFLYVQLPNYMEAKDKPHESSWASFREMQRKSLSIANTGMAITIDVGEANDIHPLDKKSVGERLALQANRLVYKKEERVFSGPLVKEVKKNDNQLLISFFEAGNELKTFNGEKLGGFSLGNETGDFFWVSAEIKGENVVIDLDGLENVSRLRYAWADNPANANLINSEGLPASPFEIEF</sequence>
<dbReference type="SUPFAM" id="SSF52266">
    <property type="entry name" value="SGNH hydrolase"/>
    <property type="match status" value="1"/>
</dbReference>
<keyword evidence="4" id="KW-1185">Reference proteome</keyword>
<dbReference type="GO" id="GO:0005975">
    <property type="term" value="P:carbohydrate metabolic process"/>
    <property type="evidence" value="ECO:0007669"/>
    <property type="project" value="TreeGrafter"/>
</dbReference>
<dbReference type="Pfam" id="PF03629">
    <property type="entry name" value="SASA"/>
    <property type="match status" value="2"/>
</dbReference>
<evidence type="ECO:0000313" key="4">
    <source>
        <dbReference type="Proteomes" id="UP001319104"/>
    </source>
</evidence>
<evidence type="ECO:0000313" key="3">
    <source>
        <dbReference type="EMBL" id="MBS9522721.1"/>
    </source>
</evidence>
<dbReference type="InterPro" id="IPR008979">
    <property type="entry name" value="Galactose-bd-like_sf"/>
</dbReference>
<reference evidence="3 4" key="1">
    <citation type="submission" date="2021-05" db="EMBL/GenBank/DDBJ databases">
        <authorList>
            <person name="Zhang Z.D."/>
            <person name="Osman G."/>
        </authorList>
    </citation>
    <scope>NUCLEOTIDE SEQUENCE [LARGE SCALE GENOMIC DNA]</scope>
    <source>
        <strain evidence="3 4">KCTC 32217</strain>
    </source>
</reference>
<proteinExistence type="predicted"/>
<protein>
    <submittedName>
        <fullName evidence="3">Sialate O-acetylesterase</fullName>
    </submittedName>
</protein>